<accession>A0AAV9SBC5</accession>
<evidence type="ECO:0000313" key="2">
    <source>
        <dbReference type="EMBL" id="KAK5618616.1"/>
    </source>
</evidence>
<dbReference type="AlphaFoldDB" id="A0AAV9SBC5"/>
<dbReference type="Proteomes" id="UP001311232">
    <property type="component" value="Unassembled WGS sequence"/>
</dbReference>
<keyword evidence="3" id="KW-1185">Reference proteome</keyword>
<reference evidence="2 3" key="1">
    <citation type="submission" date="2021-06" db="EMBL/GenBank/DDBJ databases">
        <authorList>
            <person name="Palmer J.M."/>
        </authorList>
    </citation>
    <scope>NUCLEOTIDE SEQUENCE [LARGE SCALE GENOMIC DNA]</scope>
    <source>
        <strain evidence="2 3">MEX-2019</strain>
        <tissue evidence="2">Muscle</tissue>
    </source>
</reference>
<dbReference type="EMBL" id="JAHHUM010000610">
    <property type="protein sequence ID" value="KAK5618616.1"/>
    <property type="molecule type" value="Genomic_DNA"/>
</dbReference>
<proteinExistence type="predicted"/>
<evidence type="ECO:0000313" key="3">
    <source>
        <dbReference type="Proteomes" id="UP001311232"/>
    </source>
</evidence>
<feature type="compositionally biased region" description="Basic and acidic residues" evidence="1">
    <location>
        <begin position="89"/>
        <end position="99"/>
    </location>
</feature>
<protein>
    <submittedName>
        <fullName evidence="2">Uncharacterized protein</fullName>
    </submittedName>
</protein>
<comment type="caution">
    <text evidence="2">The sequence shown here is derived from an EMBL/GenBank/DDBJ whole genome shotgun (WGS) entry which is preliminary data.</text>
</comment>
<gene>
    <name evidence="2" type="ORF">CRENBAI_015429</name>
</gene>
<organism evidence="2 3">
    <name type="scientific">Crenichthys baileyi</name>
    <name type="common">White River springfish</name>
    <dbReference type="NCBI Taxonomy" id="28760"/>
    <lineage>
        <taxon>Eukaryota</taxon>
        <taxon>Metazoa</taxon>
        <taxon>Chordata</taxon>
        <taxon>Craniata</taxon>
        <taxon>Vertebrata</taxon>
        <taxon>Euteleostomi</taxon>
        <taxon>Actinopterygii</taxon>
        <taxon>Neopterygii</taxon>
        <taxon>Teleostei</taxon>
        <taxon>Neoteleostei</taxon>
        <taxon>Acanthomorphata</taxon>
        <taxon>Ovalentaria</taxon>
        <taxon>Atherinomorphae</taxon>
        <taxon>Cyprinodontiformes</taxon>
        <taxon>Goodeidae</taxon>
        <taxon>Crenichthys</taxon>
    </lineage>
</organism>
<name>A0AAV9SBC5_9TELE</name>
<feature type="region of interest" description="Disordered" evidence="1">
    <location>
        <begin position="68"/>
        <end position="99"/>
    </location>
</feature>
<sequence length="99" mass="10606">MSYTPRTQQQMRVLFVLSNRRRAFRSKTHASSGCNFSACGCAGSSVDAANALDFLSFKPGIRPFLDVSPPGGCSTGGKATEEAGLEDMEAGRPCRRSEL</sequence>
<evidence type="ECO:0000256" key="1">
    <source>
        <dbReference type="SAM" id="MobiDB-lite"/>
    </source>
</evidence>